<organism evidence="8 9">
    <name type="scientific">Paralabilibaculum antarcticum</name>
    <dbReference type="NCBI Taxonomy" id="2912572"/>
    <lineage>
        <taxon>Bacteria</taxon>
        <taxon>Pseudomonadati</taxon>
        <taxon>Bacteroidota</taxon>
        <taxon>Bacteroidia</taxon>
        <taxon>Marinilabiliales</taxon>
        <taxon>Marinifilaceae</taxon>
        <taxon>Paralabilibaculum</taxon>
    </lineage>
</organism>
<dbReference type="InterPro" id="IPR000620">
    <property type="entry name" value="EamA_dom"/>
</dbReference>
<feature type="domain" description="EamA" evidence="7">
    <location>
        <begin position="12"/>
        <end position="139"/>
    </location>
</feature>
<evidence type="ECO:0000259" key="7">
    <source>
        <dbReference type="Pfam" id="PF00892"/>
    </source>
</evidence>
<feature type="transmembrane region" description="Helical" evidence="6">
    <location>
        <begin position="94"/>
        <end position="115"/>
    </location>
</feature>
<keyword evidence="9" id="KW-1185">Reference proteome</keyword>
<comment type="subcellular location">
    <subcellularLocation>
        <location evidence="1">Cell membrane</location>
        <topology evidence="1">Multi-pass membrane protein</topology>
    </subcellularLocation>
</comment>
<evidence type="ECO:0000313" key="9">
    <source>
        <dbReference type="Proteomes" id="UP001528920"/>
    </source>
</evidence>
<evidence type="ECO:0000256" key="4">
    <source>
        <dbReference type="ARBA" id="ARBA00022989"/>
    </source>
</evidence>
<feature type="transmembrane region" description="Helical" evidence="6">
    <location>
        <begin position="269"/>
        <end position="287"/>
    </location>
</feature>
<keyword evidence="3 6" id="KW-0812">Transmembrane</keyword>
<dbReference type="RefSeq" id="WP_275110036.1">
    <property type="nucleotide sequence ID" value="NZ_JAKJSC010000002.1"/>
</dbReference>
<feature type="transmembrane region" description="Helical" evidence="6">
    <location>
        <begin position="39"/>
        <end position="56"/>
    </location>
</feature>
<dbReference type="Proteomes" id="UP001528920">
    <property type="component" value="Unassembled WGS sequence"/>
</dbReference>
<proteinExistence type="predicted"/>
<accession>A0ABT5VTG3</accession>
<dbReference type="PANTHER" id="PTHR32322:SF18">
    <property type="entry name" value="S-ADENOSYLMETHIONINE_S-ADENOSYLHOMOCYSTEINE TRANSPORTER"/>
    <property type="match status" value="1"/>
</dbReference>
<feature type="transmembrane region" description="Helical" evidence="6">
    <location>
        <begin position="152"/>
        <end position="171"/>
    </location>
</feature>
<reference evidence="8 9" key="1">
    <citation type="submission" date="2022-01" db="EMBL/GenBank/DDBJ databases">
        <title>Labilibaculum sp. nov, a marine bacterium isolated from Antarctica.</title>
        <authorList>
            <person name="Dai W."/>
        </authorList>
    </citation>
    <scope>NUCLEOTIDE SEQUENCE [LARGE SCALE GENOMIC DNA]</scope>
    <source>
        <strain evidence="8 9">DW002</strain>
    </source>
</reference>
<feature type="transmembrane region" description="Helical" evidence="6">
    <location>
        <begin position="68"/>
        <end position="88"/>
    </location>
</feature>
<feature type="transmembrane region" description="Helical" evidence="6">
    <location>
        <begin position="242"/>
        <end position="263"/>
    </location>
</feature>
<evidence type="ECO:0000313" key="8">
    <source>
        <dbReference type="EMBL" id="MDE5418702.1"/>
    </source>
</evidence>
<keyword evidence="5 6" id="KW-0472">Membrane</keyword>
<dbReference type="SUPFAM" id="SSF103481">
    <property type="entry name" value="Multidrug resistance efflux transporter EmrE"/>
    <property type="match status" value="2"/>
</dbReference>
<dbReference type="EMBL" id="JAKJSC010000002">
    <property type="protein sequence ID" value="MDE5418702.1"/>
    <property type="molecule type" value="Genomic_DNA"/>
</dbReference>
<evidence type="ECO:0000256" key="1">
    <source>
        <dbReference type="ARBA" id="ARBA00004651"/>
    </source>
</evidence>
<evidence type="ECO:0000256" key="2">
    <source>
        <dbReference type="ARBA" id="ARBA00022475"/>
    </source>
</evidence>
<keyword evidence="2" id="KW-1003">Cell membrane</keyword>
<feature type="domain" description="EamA" evidence="7">
    <location>
        <begin position="153"/>
        <end position="288"/>
    </location>
</feature>
<dbReference type="PANTHER" id="PTHR32322">
    <property type="entry name" value="INNER MEMBRANE TRANSPORTER"/>
    <property type="match status" value="1"/>
</dbReference>
<dbReference type="InterPro" id="IPR050638">
    <property type="entry name" value="AA-Vitamin_Transporters"/>
</dbReference>
<keyword evidence="4 6" id="KW-1133">Transmembrane helix</keyword>
<evidence type="ECO:0000256" key="3">
    <source>
        <dbReference type="ARBA" id="ARBA00022692"/>
    </source>
</evidence>
<evidence type="ECO:0000256" key="6">
    <source>
        <dbReference type="SAM" id="Phobius"/>
    </source>
</evidence>
<dbReference type="Pfam" id="PF00892">
    <property type="entry name" value="EamA"/>
    <property type="match status" value="2"/>
</dbReference>
<comment type="caution">
    <text evidence="8">The sequence shown here is derived from an EMBL/GenBank/DDBJ whole genome shotgun (WGS) entry which is preliminary data.</text>
</comment>
<protein>
    <submittedName>
        <fullName evidence="8">DMT family transporter</fullName>
    </submittedName>
</protein>
<gene>
    <name evidence="8" type="ORF">L3049_11850</name>
</gene>
<feature type="transmembrane region" description="Helical" evidence="6">
    <location>
        <begin position="183"/>
        <end position="201"/>
    </location>
</feature>
<evidence type="ECO:0000256" key="5">
    <source>
        <dbReference type="ARBA" id="ARBA00023136"/>
    </source>
</evidence>
<feature type="transmembrane region" description="Helical" evidence="6">
    <location>
        <begin position="122"/>
        <end position="140"/>
    </location>
</feature>
<dbReference type="InterPro" id="IPR037185">
    <property type="entry name" value="EmrE-like"/>
</dbReference>
<name>A0ABT5VTG3_9BACT</name>
<feature type="transmembrane region" description="Helical" evidence="6">
    <location>
        <begin position="213"/>
        <end position="235"/>
    </location>
</feature>
<sequence>MNWKKPWFQFTILLILAFVWGSSFILMKIGLKSFTNDQAAGIRMLLASLVLLPYSIKNLKYLKKKDLKSLLVAGFIGSFIPAFLFTKAQTQIDSALAGMLNSMTPIFTLVIGMIFYKTKLKWLQVSGLVLGLFGAIGLITSGQDLSFGNINSYALLIVLATVFYGININVVKARLSHLSGVQITSLAFFFTGPAALIYLLTTDFQPVLASPNWHIHFLALCALGIIGTAFAMLLMNSLIRHISAVYASSVTYIIPVFAIFWGVLDGEKINILHITCMVLILLGVYLINRKK</sequence>
<feature type="transmembrane region" description="Helical" evidence="6">
    <location>
        <begin position="7"/>
        <end position="27"/>
    </location>
</feature>